<keyword evidence="3" id="KW-0233">DNA recombination</keyword>
<dbReference type="GO" id="GO:0003677">
    <property type="term" value="F:DNA binding"/>
    <property type="evidence" value="ECO:0007669"/>
    <property type="project" value="UniProtKB-UniRule"/>
</dbReference>
<evidence type="ECO:0000256" key="4">
    <source>
        <dbReference type="PROSITE-ProRule" id="PRU01248"/>
    </source>
</evidence>
<dbReference type="PANTHER" id="PTHR30349:SF90">
    <property type="entry name" value="TYROSINE RECOMBINASE XERD"/>
    <property type="match status" value="1"/>
</dbReference>
<dbReference type="eggNOG" id="COG4974">
    <property type="taxonomic scope" value="Bacteria"/>
</dbReference>
<keyword evidence="2 4" id="KW-0238">DNA-binding</keyword>
<evidence type="ECO:0000256" key="3">
    <source>
        <dbReference type="ARBA" id="ARBA00023172"/>
    </source>
</evidence>
<feature type="domain" description="Tyr recombinase" evidence="5">
    <location>
        <begin position="107"/>
        <end position="298"/>
    </location>
</feature>
<dbReference type="AlphaFoldDB" id="A0A1U7P204"/>
<dbReference type="InterPro" id="IPR002104">
    <property type="entry name" value="Integrase_catalytic"/>
</dbReference>
<dbReference type="PANTHER" id="PTHR30349">
    <property type="entry name" value="PHAGE INTEGRASE-RELATED"/>
    <property type="match status" value="1"/>
</dbReference>
<dbReference type="InterPro" id="IPR011010">
    <property type="entry name" value="DNA_brk_join_enz"/>
</dbReference>
<dbReference type="Proteomes" id="UP000186607">
    <property type="component" value="Unassembled WGS sequence"/>
</dbReference>
<feature type="domain" description="Core-binding (CB)" evidence="6">
    <location>
        <begin position="1"/>
        <end position="84"/>
    </location>
</feature>
<dbReference type="STRING" id="249408.BOO71_0003397"/>
<name>A0A1U7P204_9DEIO</name>
<dbReference type="InterPro" id="IPR013762">
    <property type="entry name" value="Integrase-like_cat_sf"/>
</dbReference>
<evidence type="ECO:0000259" key="5">
    <source>
        <dbReference type="PROSITE" id="PS51898"/>
    </source>
</evidence>
<proteinExistence type="predicted"/>
<sequence>MQDWAHYLTTEEGLSPATIKEYSKDLRLLRTWLDRPELPEAQRGRDWNQIGASDLRAYLAHSKPAPRRNHRLVSSWRSFWVFLRDIQRVPDLQPGPAELRRPKLPRRLPGALALSDVARLLDAVWKDKSPIRGERNWCVVAFLYGTGLRISEMLNLTFDQIESHDGQPIAVRVIGKGDKERRVPLSETARSALTRWLRLRRMYGNPVSPWVWSPLSGKRSGQQMQARSIGAMLDAAARRAGLDVAKVSPHKLRHTFATALIESGRTLDEIRVLLGHESIQTTTIYAHTSNARVAAAAAALPDVVGLSMVGMMPASSK</sequence>
<dbReference type="Pfam" id="PF02899">
    <property type="entry name" value="Phage_int_SAM_1"/>
    <property type="match status" value="1"/>
</dbReference>
<dbReference type="InterPro" id="IPR004107">
    <property type="entry name" value="Integrase_SAM-like_N"/>
</dbReference>
<organism evidence="7 8">
    <name type="scientific">Deinococcus marmoris</name>
    <dbReference type="NCBI Taxonomy" id="249408"/>
    <lineage>
        <taxon>Bacteria</taxon>
        <taxon>Thermotogati</taxon>
        <taxon>Deinococcota</taxon>
        <taxon>Deinococci</taxon>
        <taxon>Deinococcales</taxon>
        <taxon>Deinococcaceae</taxon>
        <taxon>Deinococcus</taxon>
    </lineage>
</organism>
<dbReference type="InterPro" id="IPR050090">
    <property type="entry name" value="Tyrosine_recombinase_XerCD"/>
</dbReference>
<dbReference type="SUPFAM" id="SSF47823">
    <property type="entry name" value="lambda integrase-like, N-terminal domain"/>
    <property type="match status" value="1"/>
</dbReference>
<evidence type="ECO:0000313" key="8">
    <source>
        <dbReference type="Proteomes" id="UP000186607"/>
    </source>
</evidence>
<reference evidence="7 8" key="1">
    <citation type="submission" date="2017-01" db="EMBL/GenBank/DDBJ databases">
        <title>Genome Analysis of Deinococcus marmoris KOPRI26562.</title>
        <authorList>
            <person name="Kim J.H."/>
            <person name="Oh H.-M."/>
        </authorList>
    </citation>
    <scope>NUCLEOTIDE SEQUENCE [LARGE SCALE GENOMIC DNA]</scope>
    <source>
        <strain evidence="7 8">KOPRI26562</strain>
    </source>
</reference>
<dbReference type="Gene3D" id="1.10.443.10">
    <property type="entry name" value="Intergrase catalytic core"/>
    <property type="match status" value="1"/>
</dbReference>
<evidence type="ECO:0000259" key="6">
    <source>
        <dbReference type="PROSITE" id="PS51900"/>
    </source>
</evidence>
<dbReference type="Gene3D" id="1.10.150.130">
    <property type="match status" value="1"/>
</dbReference>
<dbReference type="SUPFAM" id="SSF56349">
    <property type="entry name" value="DNA breaking-rejoining enzymes"/>
    <property type="match status" value="1"/>
</dbReference>
<comment type="caution">
    <text evidence="7">The sequence shown here is derived from an EMBL/GenBank/DDBJ whole genome shotgun (WGS) entry which is preliminary data.</text>
</comment>
<dbReference type="PROSITE" id="PS51900">
    <property type="entry name" value="CB"/>
    <property type="match status" value="1"/>
</dbReference>
<gene>
    <name evidence="7" type="ORF">BOO71_0003397</name>
</gene>
<dbReference type="Pfam" id="PF00589">
    <property type="entry name" value="Phage_integrase"/>
    <property type="match status" value="1"/>
</dbReference>
<dbReference type="PROSITE" id="PS51898">
    <property type="entry name" value="TYR_RECOMBINASE"/>
    <property type="match status" value="1"/>
</dbReference>
<keyword evidence="1" id="KW-0229">DNA integration</keyword>
<dbReference type="InterPro" id="IPR044068">
    <property type="entry name" value="CB"/>
</dbReference>
<evidence type="ECO:0000256" key="2">
    <source>
        <dbReference type="ARBA" id="ARBA00023125"/>
    </source>
</evidence>
<evidence type="ECO:0000313" key="7">
    <source>
        <dbReference type="EMBL" id="OLV19202.1"/>
    </source>
</evidence>
<dbReference type="GO" id="GO:0006310">
    <property type="term" value="P:DNA recombination"/>
    <property type="evidence" value="ECO:0007669"/>
    <property type="project" value="UniProtKB-KW"/>
</dbReference>
<protein>
    <submittedName>
        <fullName evidence="7">Site-specific recombinase XerD</fullName>
    </submittedName>
</protein>
<dbReference type="InterPro" id="IPR010998">
    <property type="entry name" value="Integrase_recombinase_N"/>
</dbReference>
<evidence type="ECO:0000256" key="1">
    <source>
        <dbReference type="ARBA" id="ARBA00022908"/>
    </source>
</evidence>
<dbReference type="GO" id="GO:0015074">
    <property type="term" value="P:DNA integration"/>
    <property type="evidence" value="ECO:0007669"/>
    <property type="project" value="UniProtKB-KW"/>
</dbReference>
<accession>A0A1U7P204</accession>
<keyword evidence="8" id="KW-1185">Reference proteome</keyword>
<dbReference type="EMBL" id="MSTI01000039">
    <property type="protein sequence ID" value="OLV19202.1"/>
    <property type="molecule type" value="Genomic_DNA"/>
</dbReference>